<proteinExistence type="predicted"/>
<dbReference type="Gene3D" id="2.120.10.80">
    <property type="entry name" value="Kelch-type beta propeller"/>
    <property type="match status" value="1"/>
</dbReference>
<protein>
    <submittedName>
        <fullName evidence="1">Kelch repeat type 1</fullName>
    </submittedName>
</protein>
<dbReference type="OMA" id="NESAWRW"/>
<dbReference type="EMBL" id="LN902850">
    <property type="protein sequence ID" value="CDS35497.1"/>
    <property type="molecule type" value="Genomic_DNA"/>
</dbReference>
<reference evidence="1" key="2">
    <citation type="submission" date="2015-11" db="EMBL/GenBank/DDBJ databases">
        <authorList>
            <person name="Zhang Y."/>
            <person name="Guo Z."/>
        </authorList>
    </citation>
    <scope>NUCLEOTIDE SEQUENCE</scope>
</reference>
<evidence type="ECO:0000313" key="1">
    <source>
        <dbReference type="EMBL" id="CDS35497.1"/>
    </source>
</evidence>
<dbReference type="AlphaFoldDB" id="A0A068XTD1"/>
<gene>
    <name evidence="1" type="ORF">EmuJ_000296600</name>
</gene>
<dbReference type="SUPFAM" id="SSF117281">
    <property type="entry name" value="Kelch motif"/>
    <property type="match status" value="1"/>
</dbReference>
<organism evidence="1 2">
    <name type="scientific">Echinococcus multilocularis</name>
    <name type="common">Fox tapeworm</name>
    <dbReference type="NCBI Taxonomy" id="6211"/>
    <lineage>
        <taxon>Eukaryota</taxon>
        <taxon>Metazoa</taxon>
        <taxon>Spiralia</taxon>
        <taxon>Lophotrochozoa</taxon>
        <taxon>Platyhelminthes</taxon>
        <taxon>Cestoda</taxon>
        <taxon>Eucestoda</taxon>
        <taxon>Cyclophyllidea</taxon>
        <taxon>Taeniidae</taxon>
        <taxon>Echinococcus</taxon>
    </lineage>
</organism>
<sequence>MLVEDPSGESGWRWIKLNPMLEGRFRPGVAHFRGCVIVAGGDHLGKKITVECLPLTSVEPPTAPQWTCLHGVDKQCTPFTSLVTFGNRLIMLSSGWRGCDAYEFSPTEGDDNSLANFTWKSLFHVNDLEHARILVTSERLDGS</sequence>
<accession>A0A068XTD1</accession>
<dbReference type="OrthoDB" id="6282652at2759"/>
<dbReference type="InterPro" id="IPR015915">
    <property type="entry name" value="Kelch-typ_b-propeller"/>
</dbReference>
<name>A0A068XTD1_ECHMU</name>
<keyword evidence="2" id="KW-1185">Reference proteome</keyword>
<evidence type="ECO:0000313" key="2">
    <source>
        <dbReference type="Proteomes" id="UP000017246"/>
    </source>
</evidence>
<reference evidence="1" key="1">
    <citation type="journal article" date="2013" name="Nature">
        <title>The genomes of four tapeworm species reveal adaptations to parasitism.</title>
        <authorList>
            <person name="Tsai I.J."/>
            <person name="Zarowiecki M."/>
            <person name="Holroyd N."/>
            <person name="Garciarrubio A."/>
            <person name="Sanchez-Flores A."/>
            <person name="Brooks K.L."/>
            <person name="Tracey A."/>
            <person name="Bobes R.J."/>
            <person name="Fragoso G."/>
            <person name="Sciutto E."/>
            <person name="Aslett M."/>
            <person name="Beasley H."/>
            <person name="Bennett H.M."/>
            <person name="Cai J."/>
            <person name="Camicia F."/>
            <person name="Clark R."/>
            <person name="Cucher M."/>
            <person name="De Silva N."/>
            <person name="Day T.A."/>
            <person name="Deplazes P."/>
            <person name="Estrada K."/>
            <person name="Fernandez C."/>
            <person name="Holland P.W."/>
            <person name="Hou J."/>
            <person name="Hu S."/>
            <person name="Huckvale T."/>
            <person name="Hung S.S."/>
            <person name="Kamenetzky L."/>
            <person name="Keane J.A."/>
            <person name="Kiss F."/>
            <person name="Koziol U."/>
            <person name="Lambert O."/>
            <person name="Liu K."/>
            <person name="Luo X."/>
            <person name="Luo Y."/>
            <person name="Macchiaroli N."/>
            <person name="Nichol S."/>
            <person name="Paps J."/>
            <person name="Parkinson J."/>
            <person name="Pouchkina-Stantcheva N."/>
            <person name="Riddiford N."/>
            <person name="Rosenzvit M."/>
            <person name="Salinas G."/>
            <person name="Wasmuth J.D."/>
            <person name="Zamanian M."/>
            <person name="Zheng Y."/>
            <person name="Cai X."/>
            <person name="Soberon X."/>
            <person name="Olson P.D."/>
            <person name="Laclette J.P."/>
            <person name="Brehm K."/>
            <person name="Berriman M."/>
            <person name="Garciarrubio A."/>
            <person name="Bobes R.J."/>
            <person name="Fragoso G."/>
            <person name="Sanchez-Flores A."/>
            <person name="Estrada K."/>
            <person name="Cevallos M.A."/>
            <person name="Morett E."/>
            <person name="Gonzalez V."/>
            <person name="Portillo T."/>
            <person name="Ochoa-Leyva A."/>
            <person name="Jose M.V."/>
            <person name="Sciutto E."/>
            <person name="Landa A."/>
            <person name="Jimenez L."/>
            <person name="Valdes V."/>
            <person name="Carrero J.C."/>
            <person name="Larralde C."/>
            <person name="Morales-Montor J."/>
            <person name="Limon-Lason J."/>
            <person name="Soberon X."/>
            <person name="Laclette J.P."/>
        </authorList>
    </citation>
    <scope>NUCLEOTIDE SEQUENCE [LARGE SCALE GENOMIC DNA]</scope>
</reference>
<dbReference type="Proteomes" id="UP000017246">
    <property type="component" value="Unassembled WGS sequence"/>
</dbReference>